<dbReference type="InterPro" id="IPR036259">
    <property type="entry name" value="MFS_trans_sf"/>
</dbReference>
<evidence type="ECO:0000313" key="9">
    <source>
        <dbReference type="EMBL" id="OAA68306.1"/>
    </source>
</evidence>
<accession>A0A168A6D7</accession>
<feature type="transmembrane region" description="Helical" evidence="7">
    <location>
        <begin position="245"/>
        <end position="262"/>
    </location>
</feature>
<comment type="caution">
    <text evidence="9">The sequence shown here is derived from an EMBL/GenBank/DDBJ whole genome shotgun (WGS) entry which is preliminary data.</text>
</comment>
<dbReference type="OrthoDB" id="440553at2759"/>
<keyword evidence="5 7" id="KW-0472">Membrane</keyword>
<feature type="compositionally biased region" description="Acidic residues" evidence="6">
    <location>
        <begin position="96"/>
        <end position="119"/>
    </location>
</feature>
<evidence type="ECO:0000259" key="8">
    <source>
        <dbReference type="PROSITE" id="PS50850"/>
    </source>
</evidence>
<feature type="region of interest" description="Disordered" evidence="6">
    <location>
        <begin position="1"/>
        <end position="128"/>
    </location>
</feature>
<evidence type="ECO:0000313" key="10">
    <source>
        <dbReference type="Proteomes" id="UP000076874"/>
    </source>
</evidence>
<reference evidence="9 10" key="1">
    <citation type="journal article" date="2016" name="Genome Biol. Evol.">
        <title>Divergent and convergent evolution of fungal pathogenicity.</title>
        <authorList>
            <person name="Shang Y."/>
            <person name="Xiao G."/>
            <person name="Zheng P."/>
            <person name="Cen K."/>
            <person name="Zhan S."/>
            <person name="Wang C."/>
        </authorList>
    </citation>
    <scope>NUCLEOTIDE SEQUENCE [LARGE SCALE GENOMIC DNA]</scope>
    <source>
        <strain evidence="9 10">RCEF 264</strain>
    </source>
</reference>
<dbReference type="Gene3D" id="1.20.1720.10">
    <property type="entry name" value="Multidrug resistance protein D"/>
    <property type="match status" value="1"/>
</dbReference>
<evidence type="ECO:0000256" key="7">
    <source>
        <dbReference type="SAM" id="Phobius"/>
    </source>
</evidence>
<feature type="transmembrane region" description="Helical" evidence="7">
    <location>
        <begin position="210"/>
        <end position="233"/>
    </location>
</feature>
<feature type="compositionally biased region" description="Pro residues" evidence="6">
    <location>
        <begin position="23"/>
        <end position="34"/>
    </location>
</feature>
<keyword evidence="2" id="KW-0813">Transport</keyword>
<feature type="transmembrane region" description="Helical" evidence="7">
    <location>
        <begin position="583"/>
        <end position="605"/>
    </location>
</feature>
<dbReference type="InterPro" id="IPR020846">
    <property type="entry name" value="MFS_dom"/>
</dbReference>
<dbReference type="FunFam" id="1.20.1720.10:FF:000009">
    <property type="entry name" value="MFS multidrug transporter"/>
    <property type="match status" value="1"/>
</dbReference>
<feature type="domain" description="Major facilitator superfamily (MFS) profile" evidence="8">
    <location>
        <begin position="179"/>
        <end position="636"/>
    </location>
</feature>
<dbReference type="GO" id="GO:0022857">
    <property type="term" value="F:transmembrane transporter activity"/>
    <property type="evidence" value="ECO:0007669"/>
    <property type="project" value="InterPro"/>
</dbReference>
<dbReference type="SUPFAM" id="SSF103473">
    <property type="entry name" value="MFS general substrate transporter"/>
    <property type="match status" value="1"/>
</dbReference>
<dbReference type="Gene3D" id="1.20.1250.20">
    <property type="entry name" value="MFS general substrate transporter like domains"/>
    <property type="match status" value="1"/>
</dbReference>
<dbReference type="EMBL" id="AZHD01000001">
    <property type="protein sequence ID" value="OAA68306.1"/>
    <property type="molecule type" value="Genomic_DNA"/>
</dbReference>
<evidence type="ECO:0000256" key="6">
    <source>
        <dbReference type="SAM" id="MobiDB-lite"/>
    </source>
</evidence>
<dbReference type="InterPro" id="IPR011701">
    <property type="entry name" value="MFS"/>
</dbReference>
<feature type="transmembrane region" description="Helical" evidence="7">
    <location>
        <begin position="611"/>
        <end position="631"/>
    </location>
</feature>
<dbReference type="AlphaFoldDB" id="A0A168A6D7"/>
<dbReference type="Pfam" id="PF07690">
    <property type="entry name" value="MFS_1"/>
    <property type="match status" value="1"/>
</dbReference>
<feature type="transmembrane region" description="Helical" evidence="7">
    <location>
        <begin position="519"/>
        <end position="540"/>
    </location>
</feature>
<feature type="compositionally biased region" description="Polar residues" evidence="6">
    <location>
        <begin position="50"/>
        <end position="76"/>
    </location>
</feature>
<dbReference type="PANTHER" id="PTHR23502:SF51">
    <property type="entry name" value="QUINIDINE RESISTANCE PROTEIN 1-RELATED"/>
    <property type="match status" value="1"/>
</dbReference>
<name>A0A168A6D7_9HYPO</name>
<comment type="subcellular location">
    <subcellularLocation>
        <location evidence="1">Membrane</location>
        <topology evidence="1">Multi-pass membrane protein</topology>
    </subcellularLocation>
</comment>
<feature type="transmembrane region" description="Helical" evidence="7">
    <location>
        <begin position="178"/>
        <end position="198"/>
    </location>
</feature>
<dbReference type="STRING" id="1081102.A0A168A6D7"/>
<feature type="transmembrane region" description="Helical" evidence="7">
    <location>
        <begin position="546"/>
        <end position="571"/>
    </location>
</feature>
<dbReference type="PROSITE" id="PS50850">
    <property type="entry name" value="MFS"/>
    <property type="match status" value="1"/>
</dbReference>
<dbReference type="PANTHER" id="PTHR23502">
    <property type="entry name" value="MAJOR FACILITATOR SUPERFAMILY"/>
    <property type="match status" value="1"/>
</dbReference>
<evidence type="ECO:0000256" key="2">
    <source>
        <dbReference type="ARBA" id="ARBA00022448"/>
    </source>
</evidence>
<evidence type="ECO:0000256" key="4">
    <source>
        <dbReference type="ARBA" id="ARBA00022989"/>
    </source>
</evidence>
<gene>
    <name evidence="9" type="ORF">SPI_00501</name>
</gene>
<feature type="transmembrane region" description="Helical" evidence="7">
    <location>
        <begin position="431"/>
        <end position="453"/>
    </location>
</feature>
<keyword evidence="10" id="KW-1185">Reference proteome</keyword>
<organism evidence="9 10">
    <name type="scientific">Niveomyces insectorum RCEF 264</name>
    <dbReference type="NCBI Taxonomy" id="1081102"/>
    <lineage>
        <taxon>Eukaryota</taxon>
        <taxon>Fungi</taxon>
        <taxon>Dikarya</taxon>
        <taxon>Ascomycota</taxon>
        <taxon>Pezizomycotina</taxon>
        <taxon>Sordariomycetes</taxon>
        <taxon>Hypocreomycetidae</taxon>
        <taxon>Hypocreales</taxon>
        <taxon>Cordycipitaceae</taxon>
        <taxon>Niveomyces</taxon>
    </lineage>
</organism>
<feature type="transmembrane region" description="Helical" evidence="7">
    <location>
        <begin position="303"/>
        <end position="322"/>
    </location>
</feature>
<evidence type="ECO:0000256" key="3">
    <source>
        <dbReference type="ARBA" id="ARBA00022692"/>
    </source>
</evidence>
<evidence type="ECO:0000256" key="1">
    <source>
        <dbReference type="ARBA" id="ARBA00004141"/>
    </source>
</evidence>
<feature type="compositionally biased region" description="Low complexity" evidence="6">
    <location>
        <begin position="683"/>
        <end position="692"/>
    </location>
</feature>
<sequence length="727" mass="78591">MSHRDLPTKTSTNPDVAVSNDAGPPPSSGGPPPAYASEPQRPFEPLGESASLTQAPSFSSLTASPASPSNSKTTVDVNADDITSRKSHKHGKHTDENDEEDEDDDSEDDEDTDENDDNDDSIHHNNDAADMFRTVSLGRHTTATGGETPPSNAADPEQLARVASGPVYSVFSDRMKMYIIVMVTVTSFISPMTANIYFPALTPIAQDLGVTVGLINLTLTTYMIFQGIAPTLFGDFGDMAGRRPAFLIAMAIYTVINIGLALQNNYAALLVLRMLQSCGSSGTLALGYAVVADIAVSAERGKYMGLVGAGINIGPAVSPVLGGVLAEFLGWRSIFWFCCIFSGCLLLPYALTVPETARNVVGNGSIKPRWPNMTLLDFWSQWRQRRQATTTTTTTTTAATTATTASAPVHIRFPNPLRTLHVVLEKDMSLILAYAAILYVVFIMIVATLSTIFSDIYHLNELQIGLCYLPYGVGCCVAAIAQGHLLDWNYRRTARRIGFVIDYKRGDDLAAFPIERARLLPMLPMLVAGVATVIAYGWVLEYRLPLAVPLVLLFLVGLTIVGSFSILNTLIMDLYPQAPATAVAAVNLVRCLLGAGVMAFIEAMLQRLGRGWNFTFWALLVVMTSPMLWVVNRWGPQWREERRVRLAAKKAHKDAEKMRKAAEAAAAAASAADPTAVVSEMTQQQEQEQQHQSPPPRVSRERSASGETMGQGATGGTTELEKGPVTG</sequence>
<dbReference type="PRINTS" id="PR01036">
    <property type="entry name" value="TCRTETB"/>
</dbReference>
<feature type="transmembrane region" description="Helical" evidence="7">
    <location>
        <begin position="274"/>
        <end position="296"/>
    </location>
</feature>
<proteinExistence type="predicted"/>
<feature type="transmembrane region" description="Helical" evidence="7">
    <location>
        <begin position="334"/>
        <end position="351"/>
    </location>
</feature>
<dbReference type="GO" id="GO:0005886">
    <property type="term" value="C:plasma membrane"/>
    <property type="evidence" value="ECO:0007669"/>
    <property type="project" value="TreeGrafter"/>
</dbReference>
<evidence type="ECO:0000256" key="5">
    <source>
        <dbReference type="ARBA" id="ARBA00023136"/>
    </source>
</evidence>
<keyword evidence="3 7" id="KW-0812">Transmembrane</keyword>
<feature type="transmembrane region" description="Helical" evidence="7">
    <location>
        <begin position="468"/>
        <end position="486"/>
    </location>
</feature>
<protein>
    <submittedName>
        <fullName evidence="9">Major facilitator superfamily transporter</fullName>
    </submittedName>
</protein>
<dbReference type="Proteomes" id="UP000076874">
    <property type="component" value="Unassembled WGS sequence"/>
</dbReference>
<keyword evidence="4 7" id="KW-1133">Transmembrane helix</keyword>
<feature type="region of interest" description="Disordered" evidence="6">
    <location>
        <begin position="671"/>
        <end position="727"/>
    </location>
</feature>